<dbReference type="GO" id="GO:0000272">
    <property type="term" value="P:polysaccharide catabolic process"/>
    <property type="evidence" value="ECO:0007669"/>
    <property type="project" value="TreeGrafter"/>
</dbReference>
<dbReference type="Proteomes" id="UP000823851">
    <property type="component" value="Unassembled WGS sequence"/>
</dbReference>
<organism evidence="4 5">
    <name type="scientific">Candidatus Eisenbergiella stercorigallinarum</name>
    <dbReference type="NCBI Taxonomy" id="2838557"/>
    <lineage>
        <taxon>Bacteria</taxon>
        <taxon>Bacillati</taxon>
        <taxon>Bacillota</taxon>
        <taxon>Clostridia</taxon>
        <taxon>Lachnospirales</taxon>
        <taxon>Lachnospiraceae</taxon>
        <taxon>Eisenbergiella</taxon>
    </lineage>
</organism>
<evidence type="ECO:0000256" key="1">
    <source>
        <dbReference type="ARBA" id="ARBA00004881"/>
    </source>
</evidence>
<accession>A0A9D2U029</accession>
<dbReference type="InterPro" id="IPR013780">
    <property type="entry name" value="Glyco_hydro_b"/>
</dbReference>
<reference evidence="4" key="1">
    <citation type="journal article" date="2021" name="PeerJ">
        <title>Extensive microbial diversity within the chicken gut microbiome revealed by metagenomics and culture.</title>
        <authorList>
            <person name="Gilroy R."/>
            <person name="Ravi A."/>
            <person name="Getino M."/>
            <person name="Pursley I."/>
            <person name="Horton D.L."/>
            <person name="Alikhan N.F."/>
            <person name="Baker D."/>
            <person name="Gharbi K."/>
            <person name="Hall N."/>
            <person name="Watson M."/>
            <person name="Adriaenssens E.M."/>
            <person name="Foster-Nyarko E."/>
            <person name="Jarju S."/>
            <person name="Secka A."/>
            <person name="Antonio M."/>
            <person name="Oren A."/>
            <person name="Chaudhuri R.R."/>
            <person name="La Ragione R."/>
            <person name="Hildebrand F."/>
            <person name="Pallen M.J."/>
        </authorList>
    </citation>
    <scope>NUCLEOTIDE SEQUENCE</scope>
    <source>
        <strain evidence="4">ChiHjej8B7-25341</strain>
    </source>
</reference>
<gene>
    <name evidence="4" type="ORF">H9912_12260</name>
</gene>
<dbReference type="PANTHER" id="PTHR43576">
    <property type="entry name" value="ALPHA-L-ARABINOFURANOSIDASE C-RELATED"/>
    <property type="match status" value="1"/>
</dbReference>
<name>A0A9D2U029_9FIRM</name>
<dbReference type="SMART" id="SM00813">
    <property type="entry name" value="Alpha-L-AF_C"/>
    <property type="match status" value="1"/>
</dbReference>
<dbReference type="SUPFAM" id="SSF51011">
    <property type="entry name" value="Glycosyl hydrolase domain"/>
    <property type="match status" value="1"/>
</dbReference>
<evidence type="ECO:0000256" key="2">
    <source>
        <dbReference type="ARBA" id="ARBA00011165"/>
    </source>
</evidence>
<dbReference type="Gene3D" id="3.20.20.80">
    <property type="entry name" value="Glycosidases"/>
    <property type="match status" value="1"/>
</dbReference>
<reference evidence="4" key="2">
    <citation type="submission" date="2021-04" db="EMBL/GenBank/DDBJ databases">
        <authorList>
            <person name="Gilroy R."/>
        </authorList>
    </citation>
    <scope>NUCLEOTIDE SEQUENCE</scope>
    <source>
        <strain evidence="4">ChiHjej8B7-25341</strain>
    </source>
</reference>
<comment type="caution">
    <text evidence="4">The sequence shown here is derived from an EMBL/GenBank/DDBJ whole genome shotgun (WGS) entry which is preliminary data.</text>
</comment>
<dbReference type="EMBL" id="DWUW01000352">
    <property type="protein sequence ID" value="HJD32695.1"/>
    <property type="molecule type" value="Genomic_DNA"/>
</dbReference>
<dbReference type="InterPro" id="IPR017853">
    <property type="entry name" value="GH"/>
</dbReference>
<evidence type="ECO:0000259" key="3">
    <source>
        <dbReference type="SMART" id="SM00813"/>
    </source>
</evidence>
<sequence>TLAKALYMDELVTRHGAIMDKHDPEKKIGMIVDEWGNWFDVEPGTNPGFLYQQNTMRDALVAGITLNIFNKHCDRVKMACIAQLVNVLQSVILTEGAKMVKTPTYHVFHMYRYHQGAQLLDSFLDGNTEAGEGEYRVPALQESVSVSEDGTVNVTLANLSVSDAQELEVEFAALSPEKVSASIVTQSMDAFNTFDDPEKVKEEAFTAYTVTEKGVKLTVPACSVVLLRIA</sequence>
<dbReference type="Gene3D" id="2.60.40.1180">
    <property type="entry name" value="Golgi alpha-mannosidase II"/>
    <property type="match status" value="1"/>
</dbReference>
<evidence type="ECO:0000313" key="4">
    <source>
        <dbReference type="EMBL" id="HJD32695.1"/>
    </source>
</evidence>
<dbReference type="GO" id="GO:0046373">
    <property type="term" value="P:L-arabinose metabolic process"/>
    <property type="evidence" value="ECO:0007669"/>
    <property type="project" value="InterPro"/>
</dbReference>
<dbReference type="GO" id="GO:0046556">
    <property type="term" value="F:alpha-L-arabinofuranosidase activity"/>
    <property type="evidence" value="ECO:0007669"/>
    <property type="project" value="UniProtKB-EC"/>
</dbReference>
<dbReference type="SUPFAM" id="SSF51445">
    <property type="entry name" value="(Trans)glycosidases"/>
    <property type="match status" value="1"/>
</dbReference>
<feature type="domain" description="Alpha-L-arabinofuranosidase C-terminal" evidence="3">
    <location>
        <begin position="33"/>
        <end position="223"/>
    </location>
</feature>
<comment type="subunit">
    <text evidence="2">Homohexamer; trimer of dimers.</text>
</comment>
<dbReference type="Pfam" id="PF06964">
    <property type="entry name" value="Alpha-L-AF_C"/>
    <property type="match status" value="1"/>
</dbReference>
<proteinExistence type="predicted"/>
<protein>
    <submittedName>
        <fullName evidence="4">Alpha-N-arabinofuranosidase</fullName>
    </submittedName>
</protein>
<evidence type="ECO:0000313" key="5">
    <source>
        <dbReference type="Proteomes" id="UP000823851"/>
    </source>
</evidence>
<feature type="non-terminal residue" evidence="4">
    <location>
        <position position="1"/>
    </location>
</feature>
<dbReference type="InterPro" id="IPR010720">
    <property type="entry name" value="Alpha-L-AF_C"/>
</dbReference>
<dbReference type="PANTHER" id="PTHR43576:SF2">
    <property type="entry name" value="INTRACELLULAR EXO-ALPHA-L-ARABINOFURANOSIDASE 2"/>
    <property type="match status" value="1"/>
</dbReference>
<comment type="pathway">
    <text evidence="1">Glycan metabolism.</text>
</comment>
<dbReference type="AlphaFoldDB" id="A0A9D2U029"/>